<dbReference type="InterPro" id="IPR006103">
    <property type="entry name" value="Glyco_hydro_2_cat"/>
</dbReference>
<dbReference type="STRING" id="1732.SAMN02910417_00983"/>
<proteinExistence type="inferred from homology"/>
<keyword evidence="7" id="KW-1185">Reference proteome</keyword>
<keyword evidence="3" id="KW-0326">Glycosidase</keyword>
<dbReference type="Pfam" id="PF00703">
    <property type="entry name" value="Glyco_hydro_2"/>
    <property type="match status" value="1"/>
</dbReference>
<dbReference type="InterPro" id="IPR036156">
    <property type="entry name" value="Beta-gal/glucu_dom_sf"/>
</dbReference>
<accession>A0A1G6AWY9</accession>
<dbReference type="InterPro" id="IPR051913">
    <property type="entry name" value="GH2_Domain-Containing"/>
</dbReference>
<dbReference type="SUPFAM" id="SSF49303">
    <property type="entry name" value="beta-Galactosidase/glucuronidase domain"/>
    <property type="match status" value="1"/>
</dbReference>
<comment type="similarity">
    <text evidence="1">Belongs to the glycosyl hydrolase 2 family.</text>
</comment>
<gene>
    <name evidence="6" type="ORF">SAMN02910417_00983</name>
</gene>
<evidence type="ECO:0000256" key="3">
    <source>
        <dbReference type="ARBA" id="ARBA00023295"/>
    </source>
</evidence>
<sequence>MRTKINLNNDWEFTGEFTKEFYNGEAGAYEKVRLPHTCRELPMHYFDERDYEMISGYRRMIFANPFWKGKRLFLVIEAAGHKSEVYFNGKKLAEHQCGYTEYEVELTGMIKWEKNNLLVIKVDSREELNQPPFGYVIDYLTYGGLYREVRLELRDPVYLGDIYAIGTVQGKIDNKKGYCNLKTHTQIKHLPKNHSMEICQQLYDGDKCLATMKKDYRDMRERVEERMYSDEIYYEMNFSVGQMKLWDVDQPKRYRLETLLMYHGKVIDRVSQMVGFRKSEFRAEGYYLNGRRLKFCGLNRHQSYPYVGYAMPESMQRLDARILKEELGVNAVRTSHYPQSKYFLEECDRLGLLVFTEIPGWQHIGDEAWKRQAMENVQDMIVQYRNHPSIIIWGVRINESADDDEFYTMTNKIAHALDETRPTSGVRYLKKSHLLEDVYAYNDFSYDGTGNGCEPKKKVTSQEDKPYIISEYNGHMYPTKSFDNEKHRQEHALRHAKVLNDIAIQEGVAGSFGWCMSDYNTHSDFGSGDNVCYHGVMDMFRNAKMAAAVYASQSENAPVLEVTSAFDIGENPAGNRGRIFILTNAQKVRMYKNDVLIRTYQAQSEEYPYMLHPPIEVDDFIGNQIEIGEDFEPKQAMLVKEILNYGARFGYQHLPIRLLLKGAWLLLRYRMNFQQAYALYGKYIGDWGKKGSSFKFEAVYENQVVKTVTKGPANSIKLEAVADHVLLKEKTTYDVALVRIKMVDQNGNILPYYNEPVTVRTKGMLQIIGPKTFSLQGGMGGVFLKTQGISSDAEVTISANGAETVKISFRIEAE</sequence>
<evidence type="ECO:0000313" key="7">
    <source>
        <dbReference type="Proteomes" id="UP000199228"/>
    </source>
</evidence>
<dbReference type="PROSITE" id="PS00719">
    <property type="entry name" value="GLYCOSYL_HYDROL_F2_1"/>
    <property type="match status" value="1"/>
</dbReference>
<dbReference type="GO" id="GO:0004553">
    <property type="term" value="F:hydrolase activity, hydrolyzing O-glycosyl compounds"/>
    <property type="evidence" value="ECO:0007669"/>
    <property type="project" value="InterPro"/>
</dbReference>
<dbReference type="OrthoDB" id="9762066at2"/>
<dbReference type="InterPro" id="IPR023230">
    <property type="entry name" value="Glyco_hydro_2_CS"/>
</dbReference>
<dbReference type="EMBL" id="FMXR01000007">
    <property type="protein sequence ID" value="SDB12875.1"/>
    <property type="molecule type" value="Genomic_DNA"/>
</dbReference>
<reference evidence="6 7" key="1">
    <citation type="submission" date="2016-10" db="EMBL/GenBank/DDBJ databases">
        <authorList>
            <person name="de Groot N.N."/>
        </authorList>
    </citation>
    <scope>NUCLEOTIDE SEQUENCE [LARGE SCALE GENOMIC DNA]</scope>
    <source>
        <strain evidence="6 7">DSM 3217</strain>
    </source>
</reference>
<dbReference type="InterPro" id="IPR006101">
    <property type="entry name" value="Glyco_hydro_2"/>
</dbReference>
<dbReference type="PANTHER" id="PTHR42732">
    <property type="entry name" value="BETA-GALACTOSIDASE"/>
    <property type="match status" value="1"/>
</dbReference>
<evidence type="ECO:0000259" key="4">
    <source>
        <dbReference type="Pfam" id="PF00703"/>
    </source>
</evidence>
<dbReference type="Gene3D" id="3.20.20.80">
    <property type="entry name" value="Glycosidases"/>
    <property type="match status" value="1"/>
</dbReference>
<dbReference type="Proteomes" id="UP000199228">
    <property type="component" value="Unassembled WGS sequence"/>
</dbReference>
<evidence type="ECO:0000313" key="6">
    <source>
        <dbReference type="EMBL" id="SDB12875.1"/>
    </source>
</evidence>
<dbReference type="SUPFAM" id="SSF51445">
    <property type="entry name" value="(Trans)glycosidases"/>
    <property type="match status" value="1"/>
</dbReference>
<dbReference type="GO" id="GO:0005975">
    <property type="term" value="P:carbohydrate metabolic process"/>
    <property type="evidence" value="ECO:0007669"/>
    <property type="project" value="InterPro"/>
</dbReference>
<dbReference type="Pfam" id="PF02836">
    <property type="entry name" value="Glyco_hydro_2_C"/>
    <property type="match status" value="1"/>
</dbReference>
<feature type="domain" description="Glycoside hydrolase family 2 catalytic" evidence="5">
    <location>
        <begin position="284"/>
        <end position="552"/>
    </location>
</feature>
<organism evidence="6 7">
    <name type="scientific">Eubacterium oxidoreducens</name>
    <dbReference type="NCBI Taxonomy" id="1732"/>
    <lineage>
        <taxon>Bacteria</taxon>
        <taxon>Bacillati</taxon>
        <taxon>Bacillota</taxon>
        <taxon>Clostridia</taxon>
        <taxon>Eubacteriales</taxon>
        <taxon>Eubacteriaceae</taxon>
        <taxon>Eubacterium</taxon>
    </lineage>
</organism>
<protein>
    <submittedName>
        <fullName evidence="6">Beta-galactosidase</fullName>
    </submittedName>
</protein>
<keyword evidence="2" id="KW-0378">Hydrolase</keyword>
<evidence type="ECO:0000256" key="1">
    <source>
        <dbReference type="ARBA" id="ARBA00007401"/>
    </source>
</evidence>
<dbReference type="PANTHER" id="PTHR42732:SF1">
    <property type="entry name" value="BETA-MANNOSIDASE"/>
    <property type="match status" value="1"/>
</dbReference>
<name>A0A1G6AWY9_EUBOX</name>
<dbReference type="InterPro" id="IPR008979">
    <property type="entry name" value="Galactose-bd-like_sf"/>
</dbReference>
<dbReference type="PRINTS" id="PR00132">
    <property type="entry name" value="GLHYDRLASE2"/>
</dbReference>
<dbReference type="InterPro" id="IPR006102">
    <property type="entry name" value="Ig-like_GH2"/>
</dbReference>
<dbReference type="InterPro" id="IPR013783">
    <property type="entry name" value="Ig-like_fold"/>
</dbReference>
<evidence type="ECO:0000256" key="2">
    <source>
        <dbReference type="ARBA" id="ARBA00022801"/>
    </source>
</evidence>
<dbReference type="Gene3D" id="2.60.120.260">
    <property type="entry name" value="Galactose-binding domain-like"/>
    <property type="match status" value="1"/>
</dbReference>
<dbReference type="Gene3D" id="2.60.40.10">
    <property type="entry name" value="Immunoglobulins"/>
    <property type="match status" value="2"/>
</dbReference>
<dbReference type="AlphaFoldDB" id="A0A1G6AWY9"/>
<feature type="domain" description="Glycoside hydrolase family 2 immunoglobulin-like beta-sandwich" evidence="4">
    <location>
        <begin position="223"/>
        <end position="277"/>
    </location>
</feature>
<dbReference type="InterPro" id="IPR017853">
    <property type="entry name" value="GH"/>
</dbReference>
<dbReference type="RefSeq" id="WP_090172837.1">
    <property type="nucleotide sequence ID" value="NZ_FMXR01000007.1"/>
</dbReference>
<evidence type="ECO:0000259" key="5">
    <source>
        <dbReference type="Pfam" id="PF02836"/>
    </source>
</evidence>
<dbReference type="SUPFAM" id="SSF49785">
    <property type="entry name" value="Galactose-binding domain-like"/>
    <property type="match status" value="1"/>
</dbReference>